<evidence type="ECO:0000256" key="7">
    <source>
        <dbReference type="ARBA" id="ARBA00023098"/>
    </source>
</evidence>
<dbReference type="GO" id="GO:0006633">
    <property type="term" value="P:fatty acid biosynthetic process"/>
    <property type="evidence" value="ECO:0007669"/>
    <property type="project" value="UniProtKB-KW"/>
</dbReference>
<organism evidence="12 13">
    <name type="scientific">Phytohabitans flavus</name>
    <dbReference type="NCBI Taxonomy" id="1076124"/>
    <lineage>
        <taxon>Bacteria</taxon>
        <taxon>Bacillati</taxon>
        <taxon>Actinomycetota</taxon>
        <taxon>Actinomycetes</taxon>
        <taxon>Micromonosporales</taxon>
        <taxon>Micromonosporaceae</taxon>
    </lineage>
</organism>
<dbReference type="NCBIfam" id="TIGR00747">
    <property type="entry name" value="fabH"/>
    <property type="match status" value="1"/>
</dbReference>
<dbReference type="AlphaFoldDB" id="A0A6F8XLN6"/>
<dbReference type="KEGG" id="pfla:Pflav_011400"/>
<name>A0A6F8XLN6_9ACTN</name>
<comment type="similarity">
    <text evidence="2">Belongs to the thiolase-like superfamily. FabH family.</text>
</comment>
<evidence type="ECO:0000256" key="8">
    <source>
        <dbReference type="ARBA" id="ARBA00023160"/>
    </source>
</evidence>
<dbReference type="GO" id="GO:0004315">
    <property type="term" value="F:3-oxoacyl-[acyl-carrier-protein] synthase activity"/>
    <property type="evidence" value="ECO:0007669"/>
    <property type="project" value="InterPro"/>
</dbReference>
<evidence type="ECO:0000256" key="3">
    <source>
        <dbReference type="ARBA" id="ARBA00022490"/>
    </source>
</evidence>
<keyword evidence="6" id="KW-0276">Fatty acid metabolism</keyword>
<gene>
    <name evidence="12" type="primary">fabH1</name>
    <name evidence="12" type="ORF">Pflav_011400</name>
</gene>
<reference evidence="12 13" key="2">
    <citation type="submission" date="2020-03" db="EMBL/GenBank/DDBJ databases">
        <authorList>
            <person name="Ichikawa N."/>
            <person name="Kimura A."/>
            <person name="Kitahashi Y."/>
            <person name="Uohara A."/>
        </authorList>
    </citation>
    <scope>NUCLEOTIDE SEQUENCE [LARGE SCALE GENOMIC DNA]</scope>
    <source>
        <strain evidence="12 13">NBRC 107702</strain>
    </source>
</reference>
<dbReference type="GO" id="GO:0044550">
    <property type="term" value="P:secondary metabolite biosynthetic process"/>
    <property type="evidence" value="ECO:0007669"/>
    <property type="project" value="TreeGrafter"/>
</dbReference>
<evidence type="ECO:0000259" key="10">
    <source>
        <dbReference type="Pfam" id="PF08541"/>
    </source>
</evidence>
<dbReference type="InterPro" id="IPR013751">
    <property type="entry name" value="ACP_syn_III_N"/>
</dbReference>
<dbReference type="Pfam" id="PF08541">
    <property type="entry name" value="ACP_syn_III_C"/>
    <property type="match status" value="1"/>
</dbReference>
<evidence type="ECO:0000256" key="1">
    <source>
        <dbReference type="ARBA" id="ARBA00005189"/>
    </source>
</evidence>
<dbReference type="InterPro" id="IPR016039">
    <property type="entry name" value="Thiolase-like"/>
</dbReference>
<dbReference type="InterPro" id="IPR013747">
    <property type="entry name" value="ACP_syn_III_C"/>
</dbReference>
<dbReference type="Pfam" id="PF08545">
    <property type="entry name" value="ACP_syn_III"/>
    <property type="match status" value="1"/>
</dbReference>
<keyword evidence="9" id="KW-0012">Acyltransferase</keyword>
<dbReference type="NCBIfam" id="NF006829">
    <property type="entry name" value="PRK09352.1"/>
    <property type="match status" value="1"/>
</dbReference>
<dbReference type="PANTHER" id="PTHR34069">
    <property type="entry name" value="3-OXOACYL-[ACYL-CARRIER-PROTEIN] SYNTHASE 3"/>
    <property type="match status" value="1"/>
</dbReference>
<evidence type="ECO:0000256" key="5">
    <source>
        <dbReference type="ARBA" id="ARBA00022679"/>
    </source>
</evidence>
<dbReference type="EMBL" id="AP022870">
    <property type="protein sequence ID" value="BCB74730.1"/>
    <property type="molecule type" value="Genomic_DNA"/>
</dbReference>
<dbReference type="RefSeq" id="WP_173034212.1">
    <property type="nucleotide sequence ID" value="NZ_AP022870.1"/>
</dbReference>
<reference evidence="12 13" key="1">
    <citation type="submission" date="2020-03" db="EMBL/GenBank/DDBJ databases">
        <title>Whole genome shotgun sequence of Phytohabitans flavus NBRC 107702.</title>
        <authorList>
            <person name="Komaki H."/>
            <person name="Tamura T."/>
        </authorList>
    </citation>
    <scope>NUCLEOTIDE SEQUENCE [LARGE SCALE GENOMIC DNA]</scope>
    <source>
        <strain evidence="12 13">NBRC 107702</strain>
    </source>
</reference>
<sequence>MTELQLKPGTTAARILGLGTYRPTTIVGNDTVGAPINSSDEWIRRRTGILRRRHANTAETIVEMAAASGRKALADAAVDPGEVGVVILASMSYLDRAPTAAPRVAYLIGATAAAGMDLGAACAGFSHALAVADSLVRGGSVTYAVVIGSERMSDIVDRTDRGTAFLFGDGAGAVVVGPSHTAGIGSVVWGSAGESHALLGYDRAWREVGYGGRPPTLRMEGREIFRWAVQAIPEVASEAMRICGVTAEDLTAFIPHQANARIVESVASTLRLPARVHVALDVTEVGTTSAASIPLAMDALRAEGRTAPGDLALLVGFGAGLSYSAQVVALP</sequence>
<dbReference type="PANTHER" id="PTHR34069:SF2">
    <property type="entry name" value="BETA-KETOACYL-[ACYL-CARRIER-PROTEIN] SYNTHASE III"/>
    <property type="match status" value="1"/>
</dbReference>
<feature type="domain" description="Beta-ketoacyl-[acyl-carrier-protein] synthase III N-terminal" evidence="11">
    <location>
        <begin position="116"/>
        <end position="193"/>
    </location>
</feature>
<keyword evidence="3" id="KW-0963">Cytoplasm</keyword>
<evidence type="ECO:0000259" key="11">
    <source>
        <dbReference type="Pfam" id="PF08545"/>
    </source>
</evidence>
<dbReference type="CDD" id="cd00830">
    <property type="entry name" value="KAS_III"/>
    <property type="match status" value="1"/>
</dbReference>
<dbReference type="Proteomes" id="UP000502508">
    <property type="component" value="Chromosome"/>
</dbReference>
<protein>
    <submittedName>
        <fullName evidence="12">3-oxoacyl-[acyl-carrier-protein] synthase 3 protein 1</fullName>
    </submittedName>
</protein>
<evidence type="ECO:0000256" key="4">
    <source>
        <dbReference type="ARBA" id="ARBA00022516"/>
    </source>
</evidence>
<keyword evidence="5" id="KW-0808">Transferase</keyword>
<evidence type="ECO:0000256" key="6">
    <source>
        <dbReference type="ARBA" id="ARBA00022832"/>
    </source>
</evidence>
<keyword evidence="8" id="KW-0275">Fatty acid biosynthesis</keyword>
<evidence type="ECO:0000313" key="13">
    <source>
        <dbReference type="Proteomes" id="UP000502508"/>
    </source>
</evidence>
<keyword evidence="13" id="KW-1185">Reference proteome</keyword>
<feature type="domain" description="Beta-ketoacyl-[acyl-carrier-protein] synthase III C-terminal" evidence="10">
    <location>
        <begin position="243"/>
        <end position="328"/>
    </location>
</feature>
<keyword evidence="7" id="KW-0443">Lipid metabolism</keyword>
<dbReference type="Gene3D" id="3.40.47.10">
    <property type="match status" value="2"/>
</dbReference>
<accession>A0A6F8XLN6</accession>
<evidence type="ECO:0000313" key="12">
    <source>
        <dbReference type="EMBL" id="BCB74730.1"/>
    </source>
</evidence>
<evidence type="ECO:0000256" key="9">
    <source>
        <dbReference type="ARBA" id="ARBA00023315"/>
    </source>
</evidence>
<comment type="pathway">
    <text evidence="1">Lipid metabolism.</text>
</comment>
<dbReference type="InterPro" id="IPR004655">
    <property type="entry name" value="FabH"/>
</dbReference>
<proteinExistence type="inferred from homology"/>
<dbReference type="SUPFAM" id="SSF53901">
    <property type="entry name" value="Thiolase-like"/>
    <property type="match status" value="1"/>
</dbReference>
<keyword evidence="4" id="KW-0444">Lipid biosynthesis</keyword>
<evidence type="ECO:0000256" key="2">
    <source>
        <dbReference type="ARBA" id="ARBA00008642"/>
    </source>
</evidence>